<dbReference type="InterPro" id="IPR017930">
    <property type="entry name" value="Myb_dom"/>
</dbReference>
<dbReference type="InterPro" id="IPR013083">
    <property type="entry name" value="Znf_RING/FYVE/PHD"/>
</dbReference>
<feature type="domain" description="SANT" evidence="15">
    <location>
        <begin position="375"/>
        <end position="410"/>
    </location>
</feature>
<evidence type="ECO:0000259" key="13">
    <source>
        <dbReference type="PROSITE" id="PS50089"/>
    </source>
</evidence>
<organism evidence="17 18">
    <name type="scientific">Chaetoceros tenuissimus</name>
    <dbReference type="NCBI Taxonomy" id="426638"/>
    <lineage>
        <taxon>Eukaryota</taxon>
        <taxon>Sar</taxon>
        <taxon>Stramenopiles</taxon>
        <taxon>Ochrophyta</taxon>
        <taxon>Bacillariophyta</taxon>
        <taxon>Coscinodiscophyceae</taxon>
        <taxon>Chaetocerotophycidae</taxon>
        <taxon>Chaetocerotales</taxon>
        <taxon>Chaetocerotaceae</taxon>
        <taxon>Chaetoceros</taxon>
    </lineage>
</organism>
<proteinExistence type="inferred from homology"/>
<comment type="subcellular location">
    <subcellularLocation>
        <location evidence="1">Nucleus</location>
    </subcellularLocation>
</comment>
<dbReference type="GO" id="GO:0043565">
    <property type="term" value="F:sequence-specific DNA binding"/>
    <property type="evidence" value="ECO:0007669"/>
    <property type="project" value="InterPro"/>
</dbReference>
<feature type="domain" description="Myb-like" evidence="14">
    <location>
        <begin position="425"/>
        <end position="468"/>
    </location>
</feature>
<evidence type="ECO:0000259" key="14">
    <source>
        <dbReference type="PROSITE" id="PS50090"/>
    </source>
</evidence>
<feature type="domain" description="Myb-like" evidence="14">
    <location>
        <begin position="312"/>
        <end position="363"/>
    </location>
</feature>
<evidence type="ECO:0000256" key="10">
    <source>
        <dbReference type="RuleBase" id="RU004020"/>
    </source>
</evidence>
<evidence type="ECO:0000256" key="3">
    <source>
        <dbReference type="ARBA" id="ARBA00022771"/>
    </source>
</evidence>
<feature type="coiled-coil region" evidence="11">
    <location>
        <begin position="800"/>
        <end position="877"/>
    </location>
</feature>
<keyword evidence="5" id="KW-0805">Transcription regulation</keyword>
<feature type="domain" description="RING-type" evidence="13">
    <location>
        <begin position="635"/>
        <end position="674"/>
    </location>
</feature>
<dbReference type="Pfam" id="PF13639">
    <property type="entry name" value="zf-RING_2"/>
    <property type="match status" value="1"/>
</dbReference>
<feature type="coiled-coil region" evidence="11">
    <location>
        <begin position="915"/>
        <end position="1107"/>
    </location>
</feature>
<dbReference type="InterPro" id="IPR017884">
    <property type="entry name" value="SANT_dom"/>
</dbReference>
<gene>
    <name evidence="17" type="ORF">CTEN210_03590</name>
</gene>
<dbReference type="GO" id="GO:0003700">
    <property type="term" value="F:DNA-binding transcription factor activity"/>
    <property type="evidence" value="ECO:0007669"/>
    <property type="project" value="InterPro"/>
</dbReference>
<feature type="domain" description="Myb-like" evidence="14">
    <location>
        <begin position="368"/>
        <end position="418"/>
    </location>
</feature>
<dbReference type="GO" id="GO:0008270">
    <property type="term" value="F:zinc ion binding"/>
    <property type="evidence" value="ECO:0007669"/>
    <property type="project" value="UniProtKB-KW"/>
</dbReference>
<protein>
    <recommendedName>
        <fullName evidence="19">RING-type E3 ubiquitin transferase</fullName>
    </recommendedName>
</protein>
<dbReference type="PANTHER" id="PTHR12802">
    <property type="entry name" value="SWI/SNF COMPLEX-RELATED"/>
    <property type="match status" value="1"/>
</dbReference>
<accession>A0AAD3CLU1</accession>
<keyword evidence="8" id="KW-0539">Nucleus</keyword>
<evidence type="ECO:0000313" key="17">
    <source>
        <dbReference type="EMBL" id="GFH47114.1"/>
    </source>
</evidence>
<dbReference type="SMART" id="SM00717">
    <property type="entry name" value="SANT"/>
    <property type="match status" value="4"/>
</dbReference>
<dbReference type="InterPro" id="IPR036388">
    <property type="entry name" value="WH-like_DNA-bd_sf"/>
</dbReference>
<evidence type="ECO:0000256" key="2">
    <source>
        <dbReference type="ARBA" id="ARBA00022723"/>
    </source>
</evidence>
<keyword evidence="6" id="KW-0238">DNA-binding</keyword>
<dbReference type="InterPro" id="IPR001841">
    <property type="entry name" value="Znf_RING"/>
</dbReference>
<evidence type="ECO:0000313" key="18">
    <source>
        <dbReference type="Proteomes" id="UP001054902"/>
    </source>
</evidence>
<feature type="domain" description="HTH myb-type" evidence="16">
    <location>
        <begin position="54"/>
        <end position="105"/>
    </location>
</feature>
<feature type="domain" description="Myb-like" evidence="14">
    <location>
        <begin position="56"/>
        <end position="101"/>
    </location>
</feature>
<keyword evidence="2" id="KW-0479">Metal-binding</keyword>
<evidence type="ECO:0000256" key="11">
    <source>
        <dbReference type="SAM" id="Coils"/>
    </source>
</evidence>
<comment type="similarity">
    <text evidence="10">Belongs to the HSF family.</text>
</comment>
<dbReference type="AlphaFoldDB" id="A0AAD3CLU1"/>
<feature type="compositionally biased region" description="Basic and acidic residues" evidence="12">
    <location>
        <begin position="238"/>
        <end position="253"/>
    </location>
</feature>
<evidence type="ECO:0000259" key="16">
    <source>
        <dbReference type="PROSITE" id="PS51294"/>
    </source>
</evidence>
<keyword evidence="7" id="KW-0804">Transcription</keyword>
<keyword evidence="4" id="KW-0862">Zinc</keyword>
<keyword evidence="3 9" id="KW-0863">Zinc-finger</keyword>
<feature type="compositionally biased region" description="Low complexity" evidence="12">
    <location>
        <begin position="520"/>
        <end position="530"/>
    </location>
</feature>
<comment type="caution">
    <text evidence="17">The sequence shown here is derived from an EMBL/GenBank/DDBJ whole genome shotgun (WGS) entry which is preliminary data.</text>
</comment>
<feature type="domain" description="SANT" evidence="15">
    <location>
        <begin position="54"/>
        <end position="105"/>
    </location>
</feature>
<dbReference type="CDD" id="cd00167">
    <property type="entry name" value="SANT"/>
    <property type="match status" value="4"/>
</dbReference>
<feature type="region of interest" description="Disordered" evidence="12">
    <location>
        <begin position="509"/>
        <end position="530"/>
    </location>
</feature>
<dbReference type="InterPro" id="IPR009057">
    <property type="entry name" value="Homeodomain-like_sf"/>
</dbReference>
<dbReference type="Pfam" id="PF00447">
    <property type="entry name" value="HSF_DNA-bind"/>
    <property type="match status" value="1"/>
</dbReference>
<dbReference type="Proteomes" id="UP001054902">
    <property type="component" value="Unassembled WGS sequence"/>
</dbReference>
<feature type="region of interest" description="Disordered" evidence="12">
    <location>
        <begin position="22"/>
        <end position="49"/>
    </location>
</feature>
<name>A0AAD3CLU1_9STRA</name>
<dbReference type="SMART" id="SM00184">
    <property type="entry name" value="RING"/>
    <property type="match status" value="1"/>
</dbReference>
<keyword evidence="11" id="KW-0175">Coiled coil</keyword>
<dbReference type="EMBL" id="BLLK01000022">
    <property type="protein sequence ID" value="GFH47114.1"/>
    <property type="molecule type" value="Genomic_DNA"/>
</dbReference>
<evidence type="ECO:0000256" key="4">
    <source>
        <dbReference type="ARBA" id="ARBA00022833"/>
    </source>
</evidence>
<dbReference type="PROSITE" id="PS00518">
    <property type="entry name" value="ZF_RING_1"/>
    <property type="match status" value="1"/>
</dbReference>
<dbReference type="SUPFAM" id="SSF46689">
    <property type="entry name" value="Homeodomain-like"/>
    <property type="match status" value="3"/>
</dbReference>
<dbReference type="InterPro" id="IPR001005">
    <property type="entry name" value="SANT/Myb"/>
</dbReference>
<dbReference type="Pfam" id="PF00249">
    <property type="entry name" value="Myb_DNA-binding"/>
    <property type="match status" value="4"/>
</dbReference>
<dbReference type="Gene3D" id="1.10.10.60">
    <property type="entry name" value="Homeodomain-like"/>
    <property type="match status" value="4"/>
</dbReference>
<dbReference type="Gene3D" id="1.10.10.10">
    <property type="entry name" value="Winged helix-like DNA-binding domain superfamily/Winged helix DNA-binding domain"/>
    <property type="match status" value="1"/>
</dbReference>
<feature type="domain" description="HTH myb-type" evidence="16">
    <location>
        <begin position="425"/>
        <end position="472"/>
    </location>
</feature>
<sequence>MNPLDQKSETCTSECECATSVDTSSLTEDKNQSSVKSNAKSNDKEPSAEVVMAKSKGPWADKEHSAFLEGLEKYGIDWKQIATLVKSRNAEEVQRHFYSYQQEEPFLSTLIRMLDDKSLDHIITWQPDGRAFCIYNEKKCVRIALLLYYRSLFFQGIEHFERELHMYGFYKDIHGSVWCHPQFCRDSSLEFKDSAPAARKLEKKPNHNLISGSSRNAKRSRDQTRHSTSTSSKKRKARESTKQKSDELSIFTPEKDTALDGEAQNMMDSTNSLKPFHQTNTDFERNNEATCDELVQGSNELRDESNLLSPYSDKLNKGKWTDKEHRLFVEGLELYGIEDLKKIASHIKTRTNYQVRYYADKYFSSVGIMKTNTGEWSAEEHNRFLEGLEQHGRSWKHVASHVKTRTYAQVNGYGYHYLNKIECYWTTKEHQLFLEGLDQHGRGHWEEIATHVGTKYKEQVSFHAHEYFEKEEMNKESQKMTDGSDEHSPVARKLVKKPNHNLINVTSRNAKRSIDQAGDSTSTSSSKRITRVSIKQKNDKQRIVTTEKNTGLEGDMQRMIDSTNSLKSVYQKKTDLQNGNEATCNNLVQESKKLYDKSLLLPFNAHQDVQGITEKEEVINDKKHSEPDDIDDTSCPICLEKFNDPHIVPECCHRFCKGCIEEALEYRRECPICRGRVTSRRALRRDEVFGKLMQLLEVERAKANANGASKLTITNTFAIDNHQAKTGEKNERIDVVKSIQEACMKKKEENQIQVKEEQNARNKNVEMKSQDKAIKIQFQHDGRAASDHTETQLEEKNTKIHTLENSVRTLSASVNDLKTQLRDKNDRIQFLESRQKIDEEHLQDDMKTSNLLLQTQLEEKNTKIKALEKLIRTLSDQTRIREMAAAVNDLQSQSQHKDDRIQFLESRHKADEEKLQQHCKKSEEKNLKIKTLEKQIRTLSEHTLLQKNERLVTKLQQQNDVIKNLKSRQKDDEKHHQNMAALLKELLKEKKLSIKTLEKKIEQNDVTLKNQLQEKNDRIQFLESKQKAEEEKVQNMAKQALVSKDLENQLKEKKARIQTLEKMVRTLSHDSKLQKIAAKFQEKNDRIKDFEEKLQQMTKKLEEGETKLQPINDRIQYLESKEKADKEKLQCLSQAS</sequence>
<dbReference type="SUPFAM" id="SSF46785">
    <property type="entry name" value="Winged helix' DNA-binding domain"/>
    <property type="match status" value="1"/>
</dbReference>
<feature type="compositionally biased region" description="Polar residues" evidence="12">
    <location>
        <begin position="22"/>
        <end position="40"/>
    </location>
</feature>
<evidence type="ECO:0000256" key="9">
    <source>
        <dbReference type="PROSITE-ProRule" id="PRU00175"/>
    </source>
</evidence>
<feature type="domain" description="SANT" evidence="15">
    <location>
        <begin position="420"/>
        <end position="472"/>
    </location>
</feature>
<evidence type="ECO:0008006" key="19">
    <source>
        <dbReference type="Google" id="ProtNLM"/>
    </source>
</evidence>
<dbReference type="SMART" id="SM00415">
    <property type="entry name" value="HSF"/>
    <property type="match status" value="1"/>
</dbReference>
<feature type="domain" description="SANT" evidence="15">
    <location>
        <begin position="315"/>
        <end position="367"/>
    </location>
</feature>
<evidence type="ECO:0000256" key="7">
    <source>
        <dbReference type="ARBA" id="ARBA00023163"/>
    </source>
</evidence>
<dbReference type="InterPro" id="IPR036390">
    <property type="entry name" value="WH_DNA-bd_sf"/>
</dbReference>
<dbReference type="SUPFAM" id="SSF57850">
    <property type="entry name" value="RING/U-box"/>
    <property type="match status" value="1"/>
</dbReference>
<dbReference type="GO" id="GO:0005634">
    <property type="term" value="C:nucleus"/>
    <property type="evidence" value="ECO:0007669"/>
    <property type="project" value="UniProtKB-SubCell"/>
</dbReference>
<feature type="domain" description="HTH myb-type" evidence="16">
    <location>
        <begin position="312"/>
        <end position="367"/>
    </location>
</feature>
<dbReference type="InterPro" id="IPR000232">
    <property type="entry name" value="HSF_DNA-bd"/>
</dbReference>
<dbReference type="PROSITE" id="PS51294">
    <property type="entry name" value="HTH_MYB"/>
    <property type="match status" value="4"/>
</dbReference>
<dbReference type="PROSITE" id="PS51293">
    <property type="entry name" value="SANT"/>
    <property type="match status" value="4"/>
</dbReference>
<evidence type="ECO:0000256" key="5">
    <source>
        <dbReference type="ARBA" id="ARBA00023015"/>
    </source>
</evidence>
<dbReference type="InterPro" id="IPR017907">
    <property type="entry name" value="Znf_RING_CS"/>
</dbReference>
<dbReference type="PROSITE" id="PS50090">
    <property type="entry name" value="MYB_LIKE"/>
    <property type="match status" value="4"/>
</dbReference>
<reference evidence="17 18" key="1">
    <citation type="journal article" date="2021" name="Sci. Rep.">
        <title>The genome of the diatom Chaetoceros tenuissimus carries an ancient integrated fragment of an extant virus.</title>
        <authorList>
            <person name="Hongo Y."/>
            <person name="Kimura K."/>
            <person name="Takaki Y."/>
            <person name="Yoshida Y."/>
            <person name="Baba S."/>
            <person name="Kobayashi G."/>
            <person name="Nagasaki K."/>
            <person name="Hano T."/>
            <person name="Tomaru Y."/>
        </authorList>
    </citation>
    <scope>NUCLEOTIDE SEQUENCE [LARGE SCALE GENOMIC DNA]</scope>
    <source>
        <strain evidence="17 18">NIES-3715</strain>
    </source>
</reference>
<feature type="region of interest" description="Disordered" evidence="12">
    <location>
        <begin position="200"/>
        <end position="253"/>
    </location>
</feature>
<evidence type="ECO:0000256" key="6">
    <source>
        <dbReference type="ARBA" id="ARBA00023125"/>
    </source>
</evidence>
<evidence type="ECO:0000259" key="15">
    <source>
        <dbReference type="PROSITE" id="PS51293"/>
    </source>
</evidence>
<evidence type="ECO:0000256" key="12">
    <source>
        <dbReference type="SAM" id="MobiDB-lite"/>
    </source>
</evidence>
<evidence type="ECO:0000256" key="8">
    <source>
        <dbReference type="ARBA" id="ARBA00023242"/>
    </source>
</evidence>
<keyword evidence="18" id="KW-1185">Reference proteome</keyword>
<evidence type="ECO:0000256" key="1">
    <source>
        <dbReference type="ARBA" id="ARBA00004123"/>
    </source>
</evidence>
<dbReference type="PROSITE" id="PS50089">
    <property type="entry name" value="ZF_RING_2"/>
    <property type="match status" value="1"/>
</dbReference>
<dbReference type="Gene3D" id="3.30.40.10">
    <property type="entry name" value="Zinc/RING finger domain, C3HC4 (zinc finger)"/>
    <property type="match status" value="1"/>
</dbReference>
<feature type="domain" description="HTH myb-type" evidence="16">
    <location>
        <begin position="368"/>
        <end position="422"/>
    </location>
</feature>